<proteinExistence type="predicted"/>
<protein>
    <submittedName>
        <fullName evidence="1">Uncharacterized protein</fullName>
    </submittedName>
</protein>
<dbReference type="KEGG" id="daer:H9K75_09370"/>
<evidence type="ECO:0000313" key="1">
    <source>
        <dbReference type="EMBL" id="QNP50029.1"/>
    </source>
</evidence>
<name>A0A7H0GP13_9BURK</name>
<organism evidence="1 2">
    <name type="scientific">Diaphorobacter aerolatus</name>
    <dbReference type="NCBI Taxonomy" id="1288495"/>
    <lineage>
        <taxon>Bacteria</taxon>
        <taxon>Pseudomonadati</taxon>
        <taxon>Pseudomonadota</taxon>
        <taxon>Betaproteobacteria</taxon>
        <taxon>Burkholderiales</taxon>
        <taxon>Comamonadaceae</taxon>
        <taxon>Diaphorobacter</taxon>
    </lineage>
</organism>
<dbReference type="RefSeq" id="WP_187725569.1">
    <property type="nucleotide sequence ID" value="NZ_CP060783.1"/>
</dbReference>
<dbReference type="EMBL" id="CP060783">
    <property type="protein sequence ID" value="QNP50029.1"/>
    <property type="molecule type" value="Genomic_DNA"/>
</dbReference>
<keyword evidence="2" id="KW-1185">Reference proteome</keyword>
<dbReference type="AlphaFoldDB" id="A0A7H0GP13"/>
<evidence type="ECO:0000313" key="2">
    <source>
        <dbReference type="Proteomes" id="UP000516028"/>
    </source>
</evidence>
<gene>
    <name evidence="1" type="ORF">H9K75_09370</name>
</gene>
<accession>A0A7H0GP13</accession>
<sequence>MKTFFIRSIRQSRDRIATAMADAGATRAASNVASHEPSQAPLEQQVMALDTLTTWPTHRIRSFLSMQSRRVR</sequence>
<dbReference type="Proteomes" id="UP000516028">
    <property type="component" value="Chromosome"/>
</dbReference>
<reference evidence="1 2" key="1">
    <citation type="submission" date="2020-08" db="EMBL/GenBank/DDBJ databases">
        <title>Genome sequence of Diaphorobacter aerolatus KACC 16536T.</title>
        <authorList>
            <person name="Hyun D.-W."/>
            <person name="Bae J.-W."/>
        </authorList>
    </citation>
    <scope>NUCLEOTIDE SEQUENCE [LARGE SCALE GENOMIC DNA]</scope>
    <source>
        <strain evidence="1 2">KACC 16536</strain>
    </source>
</reference>